<dbReference type="AlphaFoldDB" id="A0A6C0KZS2"/>
<name>A0A6C0KZS2_9ZZZZ</name>
<dbReference type="PANTHER" id="PTHR15576">
    <property type="entry name" value="RIBITOL-5-PHOSPHATE XYLOSYLTRANSFERASE 1"/>
    <property type="match status" value="1"/>
</dbReference>
<dbReference type="GO" id="GO:0005794">
    <property type="term" value="C:Golgi apparatus"/>
    <property type="evidence" value="ECO:0007669"/>
    <property type="project" value="TreeGrafter"/>
</dbReference>
<proteinExistence type="predicted"/>
<dbReference type="GO" id="GO:0120053">
    <property type="term" value="F:ribitol beta-1,4-xylosyltransferase activity"/>
    <property type="evidence" value="ECO:0007669"/>
    <property type="project" value="InterPro"/>
</dbReference>
<evidence type="ECO:0000313" key="1">
    <source>
        <dbReference type="EMBL" id="QHU22783.1"/>
    </source>
</evidence>
<reference evidence="1" key="1">
    <citation type="journal article" date="2020" name="Nature">
        <title>Giant virus diversity and host interactions through global metagenomics.</title>
        <authorList>
            <person name="Schulz F."/>
            <person name="Roux S."/>
            <person name="Paez-Espino D."/>
            <person name="Jungbluth S."/>
            <person name="Walsh D.A."/>
            <person name="Denef V.J."/>
            <person name="McMahon K.D."/>
            <person name="Konstantinidis K.T."/>
            <person name="Eloe-Fadrosh E.A."/>
            <person name="Kyrpides N.C."/>
            <person name="Woyke T."/>
        </authorList>
    </citation>
    <scope>NUCLEOTIDE SEQUENCE</scope>
    <source>
        <strain evidence="1">GVMAG-S-ERX555907-63</strain>
    </source>
</reference>
<accession>A0A6C0KZS2</accession>
<evidence type="ECO:0008006" key="2">
    <source>
        <dbReference type="Google" id="ProtNLM"/>
    </source>
</evidence>
<dbReference type="GO" id="GO:0035269">
    <property type="term" value="P:protein O-linked glycosylation via mannose"/>
    <property type="evidence" value="ECO:0007669"/>
    <property type="project" value="InterPro"/>
</dbReference>
<protein>
    <recommendedName>
        <fullName evidence="2">Exostosin GT47 domain-containing protein</fullName>
    </recommendedName>
</protein>
<dbReference type="InterPro" id="IPR055286">
    <property type="entry name" value="RXYLT1-like"/>
</dbReference>
<dbReference type="EMBL" id="MN741018">
    <property type="protein sequence ID" value="QHU22783.1"/>
    <property type="molecule type" value="Genomic_DNA"/>
</dbReference>
<organism evidence="1">
    <name type="scientific">viral metagenome</name>
    <dbReference type="NCBI Taxonomy" id="1070528"/>
    <lineage>
        <taxon>unclassified sequences</taxon>
        <taxon>metagenomes</taxon>
        <taxon>organismal metagenomes</taxon>
    </lineage>
</organism>
<dbReference type="PANTHER" id="PTHR15576:SF1">
    <property type="entry name" value="RIBITOL-5-PHOSPHATE XYLOSYLTRANSFERASE 1"/>
    <property type="match status" value="1"/>
</dbReference>
<sequence length="319" mass="37133">MANIVNKKDEMNSNERFCLYVSSRGIAYSCDIYPHKIVSDTTNFPVSIYKNIKDNDIVYVVSSVLNKFVNNILPDIESNNIKIVLVTGSSITSVPTELSEKHKIDYIEKIANNSCIKHWFSQNYDLKDNNTHEKISAIPLGIDYHTVQTGKCLWDWGPVKTALQQEEELMNIAQDANAFDIRTNKTFSFFHFKMFKRHNKDRHFAVKALKNKPFNYTLKKRCPRNETWNNITNYKFIVSPHGNGLDCHRTYEAMFLGSIPIVKTSPLDVIYKDMPIIILKDWDNISSIDKLVEQSKQTILKSKEKFYLKYWINLIRSKL</sequence>